<protein>
    <recommendedName>
        <fullName evidence="3">HNH endonuclease</fullName>
    </recommendedName>
</protein>
<dbReference type="AlphaFoldDB" id="A0A5D3FH64"/>
<sequence length="123" mass="13827">MPIRAEDADRYPDDWPEISLRIRTVRAGGRCECRGECGRGHRGRCRAWNGHPHPDTRSTVVLTVAHRDHIPEHCDDDNLFAACQACHLSYDAAHHAQTRARTLHEQQTSGMDALFDLEASDGT</sequence>
<comment type="caution">
    <text evidence="1">The sequence shown here is derived from an EMBL/GenBank/DDBJ whole genome shotgun (WGS) entry which is preliminary data.</text>
</comment>
<dbReference type="RefSeq" id="WP_148763436.1">
    <property type="nucleotide sequence ID" value="NZ_VSRQ01000005.1"/>
</dbReference>
<evidence type="ECO:0000313" key="1">
    <source>
        <dbReference type="EMBL" id="TYK47180.1"/>
    </source>
</evidence>
<organism evidence="1 2">
    <name type="scientific">Actinomadura decatromicini</name>
    <dbReference type="NCBI Taxonomy" id="2604572"/>
    <lineage>
        <taxon>Bacteria</taxon>
        <taxon>Bacillati</taxon>
        <taxon>Actinomycetota</taxon>
        <taxon>Actinomycetes</taxon>
        <taxon>Streptosporangiales</taxon>
        <taxon>Thermomonosporaceae</taxon>
        <taxon>Actinomadura</taxon>
    </lineage>
</organism>
<name>A0A5D3FH64_9ACTN</name>
<proteinExistence type="predicted"/>
<evidence type="ECO:0000313" key="2">
    <source>
        <dbReference type="Proteomes" id="UP000323505"/>
    </source>
</evidence>
<gene>
    <name evidence="1" type="ORF">FXF68_25615</name>
</gene>
<evidence type="ECO:0008006" key="3">
    <source>
        <dbReference type="Google" id="ProtNLM"/>
    </source>
</evidence>
<dbReference type="Proteomes" id="UP000323505">
    <property type="component" value="Unassembled WGS sequence"/>
</dbReference>
<accession>A0A5D3FH64</accession>
<reference evidence="1 2" key="1">
    <citation type="submission" date="2019-08" db="EMBL/GenBank/DDBJ databases">
        <title>Actinomadura sp. nov. CYP1-5 isolated from mountain soil.</title>
        <authorList>
            <person name="Songsumanus A."/>
            <person name="Kuncharoen N."/>
            <person name="Kudo T."/>
            <person name="Yuki M."/>
            <person name="Igarashi Y."/>
            <person name="Tanasupawat S."/>
        </authorList>
    </citation>
    <scope>NUCLEOTIDE SEQUENCE [LARGE SCALE GENOMIC DNA]</scope>
    <source>
        <strain evidence="1 2">CYP1-5</strain>
    </source>
</reference>
<dbReference type="EMBL" id="VSRQ01000005">
    <property type="protein sequence ID" value="TYK47180.1"/>
    <property type="molecule type" value="Genomic_DNA"/>
</dbReference>
<keyword evidence="2" id="KW-1185">Reference proteome</keyword>